<sequence length="49" mass="5299">MAQHQVNFTQDGGLPVALTTVDKVVNWGRSNSLWALTYGLACCGIEMMA</sequence>
<reference evidence="1" key="1">
    <citation type="journal article" date="2020" name="mSystems">
        <title>Genome- and Community-Level Interaction Insights into Carbon Utilization and Element Cycling Functions of Hydrothermarchaeota in Hydrothermal Sediment.</title>
        <authorList>
            <person name="Zhou Z."/>
            <person name="Liu Y."/>
            <person name="Xu W."/>
            <person name="Pan J."/>
            <person name="Luo Z.H."/>
            <person name="Li M."/>
        </authorList>
    </citation>
    <scope>NUCLEOTIDE SEQUENCE [LARGE SCALE GENOMIC DNA]</scope>
    <source>
        <strain evidence="1">HyVt-628</strain>
    </source>
</reference>
<feature type="non-terminal residue" evidence="1">
    <location>
        <position position="49"/>
    </location>
</feature>
<dbReference type="PANTHER" id="PTHR11995:SF14">
    <property type="entry name" value="NADH DEHYDROGENASE [UBIQUINONE] IRON-SULFUR PROTEIN 7, MITOCHONDRIAL"/>
    <property type="match status" value="1"/>
</dbReference>
<accession>A0A7C5DCH5</accession>
<dbReference type="SUPFAM" id="SSF56770">
    <property type="entry name" value="HydA/Nqo6-like"/>
    <property type="match status" value="1"/>
</dbReference>
<name>A0A7C5DCH5_9CHLB</name>
<gene>
    <name evidence="1" type="ORF">ENL01_04530</name>
</gene>
<organism evidence="1">
    <name type="scientific">Chlorobaculum parvum</name>
    <dbReference type="NCBI Taxonomy" id="274539"/>
    <lineage>
        <taxon>Bacteria</taxon>
        <taxon>Pseudomonadati</taxon>
        <taxon>Chlorobiota</taxon>
        <taxon>Chlorobiia</taxon>
        <taxon>Chlorobiales</taxon>
        <taxon>Chlorobiaceae</taxon>
        <taxon>Chlorobaculum</taxon>
    </lineage>
</organism>
<dbReference type="GO" id="GO:0009060">
    <property type="term" value="P:aerobic respiration"/>
    <property type="evidence" value="ECO:0007669"/>
    <property type="project" value="TreeGrafter"/>
</dbReference>
<evidence type="ECO:0000313" key="1">
    <source>
        <dbReference type="EMBL" id="HHE08125.1"/>
    </source>
</evidence>
<comment type="caution">
    <text evidence="1">The sequence shown here is derived from an EMBL/GenBank/DDBJ whole genome shotgun (WGS) entry which is preliminary data.</text>
</comment>
<dbReference type="Proteomes" id="UP000886059">
    <property type="component" value="Unassembled WGS sequence"/>
</dbReference>
<proteinExistence type="predicted"/>
<dbReference type="Gene3D" id="3.40.50.12280">
    <property type="match status" value="1"/>
</dbReference>
<dbReference type="PANTHER" id="PTHR11995">
    <property type="entry name" value="NADH DEHYDROGENASE"/>
    <property type="match status" value="1"/>
</dbReference>
<dbReference type="GO" id="GO:0015990">
    <property type="term" value="P:electron transport coupled proton transport"/>
    <property type="evidence" value="ECO:0007669"/>
    <property type="project" value="TreeGrafter"/>
</dbReference>
<protein>
    <submittedName>
        <fullName evidence="1">NADH-quinone oxidoreductase subunit B</fullName>
    </submittedName>
</protein>
<dbReference type="AlphaFoldDB" id="A0A7C5DCH5"/>
<dbReference type="EMBL" id="DRSK01000254">
    <property type="protein sequence ID" value="HHE08125.1"/>
    <property type="molecule type" value="Genomic_DNA"/>
</dbReference>
<dbReference type="GO" id="GO:0045271">
    <property type="term" value="C:respiratory chain complex I"/>
    <property type="evidence" value="ECO:0007669"/>
    <property type="project" value="TreeGrafter"/>
</dbReference>
<dbReference type="GO" id="GO:0008137">
    <property type="term" value="F:NADH dehydrogenase (ubiquinone) activity"/>
    <property type="evidence" value="ECO:0007669"/>
    <property type="project" value="TreeGrafter"/>
</dbReference>